<dbReference type="Proteomes" id="UP000034192">
    <property type="component" value="Unassembled WGS sequence"/>
</dbReference>
<organism evidence="1 2">
    <name type="scientific">Candidatus Woesebacteria bacterium GW2011_GWB1_44_11b</name>
    <dbReference type="NCBI Taxonomy" id="1618580"/>
    <lineage>
        <taxon>Bacteria</taxon>
        <taxon>Candidatus Woeseibacteriota</taxon>
    </lineage>
</organism>
<reference evidence="1 2" key="1">
    <citation type="journal article" date="2015" name="Nature">
        <title>rRNA introns, odd ribosomes, and small enigmatic genomes across a large radiation of phyla.</title>
        <authorList>
            <person name="Brown C.T."/>
            <person name="Hug L.A."/>
            <person name="Thomas B.C."/>
            <person name="Sharon I."/>
            <person name="Castelle C.J."/>
            <person name="Singh A."/>
            <person name="Wilkins M.J."/>
            <person name="Williams K.H."/>
            <person name="Banfield J.F."/>
        </authorList>
    </citation>
    <scope>NUCLEOTIDE SEQUENCE [LARGE SCALE GENOMIC DNA]</scope>
</reference>
<proteinExistence type="predicted"/>
<evidence type="ECO:0000313" key="1">
    <source>
        <dbReference type="EMBL" id="KKT32276.1"/>
    </source>
</evidence>
<name>A0A0G1GBM6_9BACT</name>
<dbReference type="EMBL" id="LCHL01000028">
    <property type="protein sequence ID" value="KKT32276.1"/>
    <property type="molecule type" value="Genomic_DNA"/>
</dbReference>
<gene>
    <name evidence="1" type="ORF">UW21_C0028G0005</name>
</gene>
<accession>A0A0G1GBM6</accession>
<sequence>MGSPTIPKIHYNTKFTEDQLLNYLNRHRIYDPQKFDSQKDFVEITIAIFAKRHFEKTSKKKLFIAFEMKEKLNITSTELNNPLTIKKILTKRNHNSLIDFMLVPTDQSGIAYAFQVKRFFIKTGDKNIEDAMAKAINSYLKLRVSQEINLIIVPDKYLKSIVWATKINLAKLKKLIKIKKKNNSYAEIFVMSDDNLLKI</sequence>
<evidence type="ECO:0000313" key="2">
    <source>
        <dbReference type="Proteomes" id="UP000034192"/>
    </source>
</evidence>
<dbReference type="AlphaFoldDB" id="A0A0G1GBM6"/>
<protein>
    <submittedName>
        <fullName evidence="1">Uncharacterized protein</fullName>
    </submittedName>
</protein>
<comment type="caution">
    <text evidence="1">The sequence shown here is derived from an EMBL/GenBank/DDBJ whole genome shotgun (WGS) entry which is preliminary data.</text>
</comment>